<dbReference type="AlphaFoldDB" id="H1YIJ6"/>
<dbReference type="HOGENOM" id="CLU_1081038_0_0_10"/>
<keyword evidence="2" id="KW-1133">Transmembrane helix</keyword>
<name>H1YIJ6_9SPHI</name>
<dbReference type="Gene3D" id="2.160.10.10">
    <property type="entry name" value="Hexapeptide repeat proteins"/>
    <property type="match status" value="1"/>
</dbReference>
<dbReference type="RefSeq" id="WP_008506664.1">
    <property type="nucleotide sequence ID" value="NZ_CM001403.1"/>
</dbReference>
<dbReference type="Pfam" id="PF00132">
    <property type="entry name" value="Hexapep"/>
    <property type="match status" value="1"/>
</dbReference>
<protein>
    <submittedName>
        <fullName evidence="3">Transferase hexapeptide repeat containing protein</fullName>
    </submittedName>
</protein>
<evidence type="ECO:0000313" key="3">
    <source>
        <dbReference type="EMBL" id="EHQ26562.1"/>
    </source>
</evidence>
<keyword evidence="2" id="KW-0472">Membrane</keyword>
<gene>
    <name evidence="3" type="ORF">Mucpa_2440</name>
</gene>
<evidence type="ECO:0000256" key="2">
    <source>
        <dbReference type="SAM" id="Phobius"/>
    </source>
</evidence>
<feature type="transmembrane region" description="Helical" evidence="2">
    <location>
        <begin position="31"/>
        <end position="53"/>
    </location>
</feature>
<proteinExistence type="inferred from homology"/>
<feature type="transmembrane region" description="Helical" evidence="2">
    <location>
        <begin position="6"/>
        <end position="24"/>
    </location>
</feature>
<dbReference type="InterPro" id="IPR011004">
    <property type="entry name" value="Trimer_LpxA-like_sf"/>
</dbReference>
<dbReference type="InterPro" id="IPR001451">
    <property type="entry name" value="Hexapep"/>
</dbReference>
<keyword evidence="2" id="KW-0812">Transmembrane</keyword>
<keyword evidence="4" id="KW-1185">Reference proteome</keyword>
<dbReference type="STRING" id="714943.Mucpa_2440"/>
<dbReference type="EMBL" id="CM001403">
    <property type="protein sequence ID" value="EHQ26562.1"/>
    <property type="molecule type" value="Genomic_DNA"/>
</dbReference>
<dbReference type="SUPFAM" id="SSF51161">
    <property type="entry name" value="Trimeric LpxA-like enzymes"/>
    <property type="match status" value="1"/>
</dbReference>
<dbReference type="Proteomes" id="UP000002774">
    <property type="component" value="Chromosome"/>
</dbReference>
<organism evidence="3 4">
    <name type="scientific">Mucilaginibacter paludis DSM 18603</name>
    <dbReference type="NCBI Taxonomy" id="714943"/>
    <lineage>
        <taxon>Bacteria</taxon>
        <taxon>Pseudomonadati</taxon>
        <taxon>Bacteroidota</taxon>
        <taxon>Sphingobacteriia</taxon>
        <taxon>Sphingobacteriales</taxon>
        <taxon>Sphingobacteriaceae</taxon>
        <taxon>Mucilaginibacter</taxon>
    </lineage>
</organism>
<evidence type="ECO:0000313" key="4">
    <source>
        <dbReference type="Proteomes" id="UP000002774"/>
    </source>
</evidence>
<accession>H1YIJ6</accession>
<dbReference type="PANTHER" id="PTHR43300">
    <property type="entry name" value="ACETYLTRANSFERASE"/>
    <property type="match status" value="1"/>
</dbReference>
<keyword evidence="3" id="KW-0808">Transferase</keyword>
<sequence>MFYKLILRSLIIFLSLLPLSYVIFSNSTHKIILFPLLLISTPFSIIILTGILLKIHPTIKNEAIEPGTKKFFYWLNKNFIHEFVCSSSFLNNLTNRIDFLRIFYYKLCGIKNPLLVIIAPDVKFLDPYLLVLGKKIFIGYGTIISGHIIQGRKLLVDYVKIGDNVRIGASCFISCGVEIQESTMIGFGVKIGSNCKIGKNVIISSETTIDDNVIIEDNVIIGKFCIVGKNSIIKNKSVVSFNQIIKPRSIIDFRKNK</sequence>
<reference evidence="3" key="1">
    <citation type="submission" date="2011-09" db="EMBL/GenBank/DDBJ databases">
        <title>The permanent draft genome of Mucilaginibacter paludis DSM 18603.</title>
        <authorList>
            <consortium name="US DOE Joint Genome Institute (JGI-PGF)"/>
            <person name="Lucas S."/>
            <person name="Han J."/>
            <person name="Lapidus A."/>
            <person name="Bruce D."/>
            <person name="Goodwin L."/>
            <person name="Pitluck S."/>
            <person name="Peters L."/>
            <person name="Kyrpides N."/>
            <person name="Mavromatis K."/>
            <person name="Ivanova N."/>
            <person name="Mikhailova N."/>
            <person name="Held B."/>
            <person name="Detter J.C."/>
            <person name="Tapia R."/>
            <person name="Han C."/>
            <person name="Land M."/>
            <person name="Hauser L."/>
            <person name="Markowitz V."/>
            <person name="Cheng J.-F."/>
            <person name="Hugenholtz P."/>
            <person name="Woyke T."/>
            <person name="Wu D."/>
            <person name="Tindall B."/>
            <person name="Brambilla E."/>
            <person name="Klenk H.-P."/>
            <person name="Eisen J.A."/>
        </authorList>
    </citation>
    <scope>NUCLEOTIDE SEQUENCE [LARGE SCALE GENOMIC DNA]</scope>
    <source>
        <strain evidence="3">DSM 18603</strain>
    </source>
</reference>
<dbReference type="InterPro" id="IPR050179">
    <property type="entry name" value="Trans_hexapeptide_repeat"/>
</dbReference>
<dbReference type="OrthoDB" id="9801697at2"/>
<dbReference type="GO" id="GO:0016740">
    <property type="term" value="F:transferase activity"/>
    <property type="evidence" value="ECO:0007669"/>
    <property type="project" value="UniProtKB-KW"/>
</dbReference>
<comment type="similarity">
    <text evidence="1">Belongs to the transferase hexapeptide repeat family.</text>
</comment>
<evidence type="ECO:0000256" key="1">
    <source>
        <dbReference type="ARBA" id="ARBA00007274"/>
    </source>
</evidence>